<evidence type="ECO:0000313" key="5">
    <source>
        <dbReference type="Proteomes" id="UP000014760"/>
    </source>
</evidence>
<evidence type="ECO:0000256" key="1">
    <source>
        <dbReference type="SAM" id="MobiDB-lite"/>
    </source>
</evidence>
<reference evidence="5" key="1">
    <citation type="submission" date="2012-12" db="EMBL/GenBank/DDBJ databases">
        <authorList>
            <person name="Hellsten U."/>
            <person name="Grimwood J."/>
            <person name="Chapman J.A."/>
            <person name="Shapiro H."/>
            <person name="Aerts A."/>
            <person name="Otillar R.P."/>
            <person name="Terry A.Y."/>
            <person name="Boore J.L."/>
            <person name="Simakov O."/>
            <person name="Marletaz F."/>
            <person name="Cho S.-J."/>
            <person name="Edsinger-Gonzales E."/>
            <person name="Havlak P."/>
            <person name="Kuo D.-H."/>
            <person name="Larsson T."/>
            <person name="Lv J."/>
            <person name="Arendt D."/>
            <person name="Savage R."/>
            <person name="Osoegawa K."/>
            <person name="de Jong P."/>
            <person name="Lindberg D.R."/>
            <person name="Seaver E.C."/>
            <person name="Weisblat D.A."/>
            <person name="Putnam N.H."/>
            <person name="Grigoriev I.V."/>
            <person name="Rokhsar D.S."/>
        </authorList>
    </citation>
    <scope>NUCLEOTIDE SEQUENCE</scope>
    <source>
        <strain evidence="5">I ESC-2004</strain>
    </source>
</reference>
<protein>
    <submittedName>
        <fullName evidence="3 4">Uncharacterized protein</fullName>
    </submittedName>
</protein>
<evidence type="ECO:0000256" key="2">
    <source>
        <dbReference type="SAM" id="Phobius"/>
    </source>
</evidence>
<accession>R7U4C5</accession>
<organism evidence="3">
    <name type="scientific">Capitella teleta</name>
    <name type="common">Polychaete worm</name>
    <dbReference type="NCBI Taxonomy" id="283909"/>
    <lineage>
        <taxon>Eukaryota</taxon>
        <taxon>Metazoa</taxon>
        <taxon>Spiralia</taxon>
        <taxon>Lophotrochozoa</taxon>
        <taxon>Annelida</taxon>
        <taxon>Polychaeta</taxon>
        <taxon>Sedentaria</taxon>
        <taxon>Scolecida</taxon>
        <taxon>Capitellidae</taxon>
        <taxon>Capitella</taxon>
    </lineage>
</organism>
<dbReference type="EnsemblMetazoa" id="CapteT188927">
    <property type="protein sequence ID" value="CapteP188927"/>
    <property type="gene ID" value="CapteG188927"/>
</dbReference>
<dbReference type="HOGENOM" id="CLU_1662468_0_0_1"/>
<dbReference type="EMBL" id="KB305692">
    <property type="protein sequence ID" value="ELU00819.1"/>
    <property type="molecule type" value="Genomic_DNA"/>
</dbReference>
<evidence type="ECO:0000313" key="4">
    <source>
        <dbReference type="EnsemblMetazoa" id="CapteP188927"/>
    </source>
</evidence>
<keyword evidence="2" id="KW-1133">Transmembrane helix</keyword>
<dbReference type="EMBL" id="AMQN01009551">
    <property type="status" value="NOT_ANNOTATED_CDS"/>
    <property type="molecule type" value="Genomic_DNA"/>
</dbReference>
<feature type="transmembrane region" description="Helical" evidence="2">
    <location>
        <begin position="6"/>
        <end position="30"/>
    </location>
</feature>
<evidence type="ECO:0000313" key="3">
    <source>
        <dbReference type="EMBL" id="ELU00819.1"/>
    </source>
</evidence>
<reference evidence="4" key="3">
    <citation type="submission" date="2015-06" db="UniProtKB">
        <authorList>
            <consortium name="EnsemblMetazoa"/>
        </authorList>
    </citation>
    <scope>IDENTIFICATION</scope>
</reference>
<name>R7U4C5_CAPTE</name>
<reference evidence="3 5" key="2">
    <citation type="journal article" date="2013" name="Nature">
        <title>Insights into bilaterian evolution from three spiralian genomes.</title>
        <authorList>
            <person name="Simakov O."/>
            <person name="Marletaz F."/>
            <person name="Cho S.J."/>
            <person name="Edsinger-Gonzales E."/>
            <person name="Havlak P."/>
            <person name="Hellsten U."/>
            <person name="Kuo D.H."/>
            <person name="Larsson T."/>
            <person name="Lv J."/>
            <person name="Arendt D."/>
            <person name="Savage R."/>
            <person name="Osoegawa K."/>
            <person name="de Jong P."/>
            <person name="Grimwood J."/>
            <person name="Chapman J.A."/>
            <person name="Shapiro H."/>
            <person name="Aerts A."/>
            <person name="Otillar R.P."/>
            <person name="Terry A.Y."/>
            <person name="Boore J.L."/>
            <person name="Grigoriev I.V."/>
            <person name="Lindberg D.R."/>
            <person name="Seaver E.C."/>
            <person name="Weisblat D.A."/>
            <person name="Putnam N.H."/>
            <person name="Rokhsar D.S."/>
        </authorList>
    </citation>
    <scope>NUCLEOTIDE SEQUENCE</scope>
    <source>
        <strain evidence="3 5">I ESC-2004</strain>
    </source>
</reference>
<keyword evidence="2" id="KW-0812">Transmembrane</keyword>
<sequence>MKLTWRLLFFASMTTVLSVLTFISFLMYHFRLKTRRKLRKDVAEAMPLRSTRPPRLQMYRKFRLNVAEFIQKDRMHRAKEALSLPSFDECSSCNMDITLSESPPSAKVKPRPRRHVTSTPITSSSLLTKRSNSSRFTMNATKIGKFGDIMGNRHREGKF</sequence>
<proteinExistence type="predicted"/>
<dbReference type="Proteomes" id="UP000014760">
    <property type="component" value="Unassembled WGS sequence"/>
</dbReference>
<gene>
    <name evidence="3" type="ORF">CAPTEDRAFT_188927</name>
</gene>
<dbReference type="AlphaFoldDB" id="R7U4C5"/>
<keyword evidence="5" id="KW-1185">Reference proteome</keyword>
<feature type="region of interest" description="Disordered" evidence="1">
    <location>
        <begin position="101"/>
        <end position="122"/>
    </location>
</feature>
<keyword evidence="2" id="KW-0472">Membrane</keyword>